<protein>
    <submittedName>
        <fullName evidence="4">Swarming motility protein YbiA</fullName>
    </submittedName>
</protein>
<evidence type="ECO:0000259" key="3">
    <source>
        <dbReference type="Pfam" id="PF08719"/>
    </source>
</evidence>
<dbReference type="EMBL" id="MAJD01000002">
    <property type="protein sequence ID" value="OBX34998.1"/>
    <property type="molecule type" value="Genomic_DNA"/>
</dbReference>
<name>A0A1B8NYF2_HALEL</name>
<comment type="catalytic activity">
    <reaction evidence="2">
        <text>2,5-diamino-6-hydroxy-4-(5-phosphoribosylamino)-pyrimidine + H2O = 2,5,6-triamino-4-hydroxypyrimidine + D-ribose 5-phosphate</text>
        <dbReference type="Rhea" id="RHEA:23436"/>
        <dbReference type="ChEBI" id="CHEBI:15377"/>
        <dbReference type="ChEBI" id="CHEBI:58614"/>
        <dbReference type="ChEBI" id="CHEBI:78346"/>
        <dbReference type="ChEBI" id="CHEBI:137796"/>
    </reaction>
</comment>
<proteinExistence type="predicted"/>
<dbReference type="InterPro" id="IPR012816">
    <property type="entry name" value="NADAR"/>
</dbReference>
<dbReference type="SUPFAM" id="SSF143990">
    <property type="entry name" value="YbiA-like"/>
    <property type="match status" value="1"/>
</dbReference>
<dbReference type="Proteomes" id="UP000092504">
    <property type="component" value="Unassembled WGS sequence"/>
</dbReference>
<evidence type="ECO:0000256" key="1">
    <source>
        <dbReference type="ARBA" id="ARBA00000022"/>
    </source>
</evidence>
<dbReference type="Pfam" id="PF08719">
    <property type="entry name" value="NADAR"/>
    <property type="match status" value="1"/>
</dbReference>
<evidence type="ECO:0000313" key="4">
    <source>
        <dbReference type="EMBL" id="OBX34998.1"/>
    </source>
</evidence>
<comment type="catalytic activity">
    <reaction evidence="1">
        <text>5-amino-6-(5-phospho-D-ribosylamino)uracil + H2O = 5,6-diaminouracil + D-ribose 5-phosphate</text>
        <dbReference type="Rhea" id="RHEA:55020"/>
        <dbReference type="ChEBI" id="CHEBI:15377"/>
        <dbReference type="ChEBI" id="CHEBI:46252"/>
        <dbReference type="ChEBI" id="CHEBI:58453"/>
        <dbReference type="ChEBI" id="CHEBI:78346"/>
    </reaction>
</comment>
<gene>
    <name evidence="4" type="primary">ybiA</name>
    <name evidence="4" type="ORF">A8U91_04061</name>
</gene>
<reference evidence="4 5" key="1">
    <citation type="submission" date="2016-06" db="EMBL/GenBank/DDBJ databases">
        <title>Genome sequence of halotolerant plant growth promoting strain of Halomonas elongata HEK1 isolated from salterns of Rann of Kutch, Gujarat, India.</title>
        <authorList>
            <person name="Gaba S."/>
            <person name="Singh R.N."/>
            <person name="Abrol S."/>
            <person name="Kaushik R."/>
            <person name="Saxena A.K."/>
        </authorList>
    </citation>
    <scope>NUCLEOTIDE SEQUENCE [LARGE SCALE GENOMIC DNA]</scope>
    <source>
        <strain evidence="4 5">HEK1</strain>
    </source>
</reference>
<sequence length="218" mass="25117">MASGRSEYLRTYHRDDCVVFLKTNELYGGLSNMAGRYPVRVNGICVRSAEALYQACRFPHLPDVQEVILQQTSPMTAKMKSKPFRKDSRPDWERVRVSVMRWCIRVKLAYHQDSFGRLLLATKEKPIVEESRKDSFWGAKPEGDYTLVGYNVLGRLLMELREGFKERSSDEFLTVKVPNIKDFFLLSRPIEKISVEREVKNSGVNSLSAVAQGDLFRE</sequence>
<accession>A0A1B8NYF2</accession>
<organism evidence="4 5">
    <name type="scientific">Halomonas elongata</name>
    <dbReference type="NCBI Taxonomy" id="2746"/>
    <lineage>
        <taxon>Bacteria</taxon>
        <taxon>Pseudomonadati</taxon>
        <taxon>Pseudomonadota</taxon>
        <taxon>Gammaproteobacteria</taxon>
        <taxon>Oceanospirillales</taxon>
        <taxon>Halomonadaceae</taxon>
        <taxon>Halomonas</taxon>
    </lineage>
</organism>
<dbReference type="AlphaFoldDB" id="A0A1B8NYF2"/>
<evidence type="ECO:0000313" key="5">
    <source>
        <dbReference type="Proteomes" id="UP000092504"/>
    </source>
</evidence>
<feature type="domain" description="NADAR" evidence="3">
    <location>
        <begin position="20"/>
        <end position="163"/>
    </location>
</feature>
<comment type="caution">
    <text evidence="4">The sequence shown here is derived from an EMBL/GenBank/DDBJ whole genome shotgun (WGS) entry which is preliminary data.</text>
</comment>
<dbReference type="PATRIC" id="fig|2746.7.peg.4183"/>
<dbReference type="CDD" id="cd15457">
    <property type="entry name" value="NADAR"/>
    <property type="match status" value="1"/>
</dbReference>
<dbReference type="Gene3D" id="1.10.357.40">
    <property type="entry name" value="YbiA-like"/>
    <property type="match status" value="1"/>
</dbReference>
<dbReference type="InterPro" id="IPR037238">
    <property type="entry name" value="YbiA-like_sf"/>
</dbReference>
<evidence type="ECO:0000256" key="2">
    <source>
        <dbReference type="ARBA" id="ARBA00000751"/>
    </source>
</evidence>